<dbReference type="Pfam" id="PF07963">
    <property type="entry name" value="N_methyl"/>
    <property type="match status" value="1"/>
</dbReference>
<dbReference type="AlphaFoldDB" id="A0A1I1B3T4"/>
<dbReference type="NCBIfam" id="TIGR02532">
    <property type="entry name" value="IV_pilin_GFxxxE"/>
    <property type="match status" value="1"/>
</dbReference>
<gene>
    <name evidence="2" type="ORF">SAMN04488528_10636</name>
</gene>
<keyword evidence="3" id="KW-1185">Reference proteome</keyword>
<dbReference type="EMBL" id="FOKI01000063">
    <property type="protein sequence ID" value="SFB45029.1"/>
    <property type="molecule type" value="Genomic_DNA"/>
</dbReference>
<evidence type="ECO:0000313" key="2">
    <source>
        <dbReference type="EMBL" id="SFB45029.1"/>
    </source>
</evidence>
<dbReference type="Proteomes" id="UP000198619">
    <property type="component" value="Unassembled WGS sequence"/>
</dbReference>
<feature type="transmembrane region" description="Helical" evidence="1">
    <location>
        <begin position="21"/>
        <end position="44"/>
    </location>
</feature>
<keyword evidence="1" id="KW-1133">Transmembrane helix</keyword>
<evidence type="ECO:0000256" key="1">
    <source>
        <dbReference type="SAM" id="Phobius"/>
    </source>
</evidence>
<organism evidence="2 3">
    <name type="scientific">Clostridium frigidicarnis</name>
    <dbReference type="NCBI Taxonomy" id="84698"/>
    <lineage>
        <taxon>Bacteria</taxon>
        <taxon>Bacillati</taxon>
        <taxon>Bacillota</taxon>
        <taxon>Clostridia</taxon>
        <taxon>Eubacteriales</taxon>
        <taxon>Clostridiaceae</taxon>
        <taxon>Clostridium</taxon>
    </lineage>
</organism>
<keyword evidence="1" id="KW-0812">Transmembrane</keyword>
<keyword evidence="1" id="KW-0472">Membrane</keyword>
<evidence type="ECO:0000313" key="3">
    <source>
        <dbReference type="Proteomes" id="UP000198619"/>
    </source>
</evidence>
<proteinExistence type="predicted"/>
<name>A0A1I1B3T4_9CLOT</name>
<protein>
    <submittedName>
        <fullName evidence="2">Prepilin-type N-terminal cleavage/methylation domain-containing protein</fullName>
    </submittedName>
</protein>
<accession>A0A1I1B3T4</accession>
<reference evidence="2 3" key="1">
    <citation type="submission" date="2016-10" db="EMBL/GenBank/DDBJ databases">
        <authorList>
            <person name="de Groot N.N."/>
        </authorList>
    </citation>
    <scope>NUCLEOTIDE SEQUENCE [LARGE SCALE GENOMIC DNA]</scope>
    <source>
        <strain evidence="2 3">DSM 12271</strain>
    </source>
</reference>
<dbReference type="STRING" id="84698.SAMN04488528_10636"/>
<sequence>MISIQEAMEKKICLIKHGFTLVEVIAAIAILSIIFVSISSFMLFSVKMESNSNSKVNKLSLVKSSMEVLNSSDDDSLLNKYTNGISYVYFDDLEELKNEMLNKNKNKFKDISSNTAKENNKENKKYSIALNVKKDTTKTEGIDGKDVSLYFIKAEIWDLSYDQDNAIIKETYISR</sequence>
<dbReference type="PROSITE" id="PS00409">
    <property type="entry name" value="PROKAR_NTER_METHYL"/>
    <property type="match status" value="1"/>
</dbReference>
<dbReference type="InterPro" id="IPR012902">
    <property type="entry name" value="N_methyl_site"/>
</dbReference>